<protein>
    <submittedName>
        <fullName evidence="2">Uncharacterized protein</fullName>
    </submittedName>
</protein>
<gene>
    <name evidence="2" type="ORF">HII31_04541</name>
</gene>
<feature type="transmembrane region" description="Helical" evidence="1">
    <location>
        <begin position="56"/>
        <end position="82"/>
    </location>
</feature>
<evidence type="ECO:0000256" key="1">
    <source>
        <dbReference type="SAM" id="Phobius"/>
    </source>
</evidence>
<feature type="transmembrane region" description="Helical" evidence="1">
    <location>
        <begin position="133"/>
        <end position="152"/>
    </location>
</feature>
<organism evidence="2 3">
    <name type="scientific">Pseudocercospora fuligena</name>
    <dbReference type="NCBI Taxonomy" id="685502"/>
    <lineage>
        <taxon>Eukaryota</taxon>
        <taxon>Fungi</taxon>
        <taxon>Dikarya</taxon>
        <taxon>Ascomycota</taxon>
        <taxon>Pezizomycotina</taxon>
        <taxon>Dothideomycetes</taxon>
        <taxon>Dothideomycetidae</taxon>
        <taxon>Mycosphaerellales</taxon>
        <taxon>Mycosphaerellaceae</taxon>
        <taxon>Pseudocercospora</taxon>
    </lineage>
</organism>
<dbReference type="PANTHER" id="PTHR38848">
    <property type="entry name" value="G-PROTEIN COUPLED RECEPTORS FAMILY 3 PROFILE DOMAIN-CONTAINING PROTEIN"/>
    <property type="match status" value="1"/>
</dbReference>
<reference evidence="2" key="1">
    <citation type="submission" date="2020-04" db="EMBL/GenBank/DDBJ databases">
        <title>Draft genome resource of the tomato pathogen Pseudocercospora fuligena.</title>
        <authorList>
            <person name="Zaccaron A."/>
        </authorList>
    </citation>
    <scope>NUCLEOTIDE SEQUENCE</scope>
    <source>
        <strain evidence="2">PF001</strain>
    </source>
</reference>
<dbReference type="AlphaFoldDB" id="A0A8H6RN22"/>
<dbReference type="OrthoDB" id="3641882at2759"/>
<feature type="transmembrane region" description="Helical" evidence="1">
    <location>
        <begin position="172"/>
        <end position="193"/>
    </location>
</feature>
<comment type="caution">
    <text evidence="2">The sequence shown here is derived from an EMBL/GenBank/DDBJ whole genome shotgun (WGS) entry which is preliminary data.</text>
</comment>
<accession>A0A8H6RN22</accession>
<feature type="transmembrane region" description="Helical" evidence="1">
    <location>
        <begin position="94"/>
        <end position="113"/>
    </location>
</feature>
<dbReference type="EMBL" id="JABCIY010000065">
    <property type="protein sequence ID" value="KAF7194133.1"/>
    <property type="molecule type" value="Genomic_DNA"/>
</dbReference>
<evidence type="ECO:0000313" key="3">
    <source>
        <dbReference type="Proteomes" id="UP000660729"/>
    </source>
</evidence>
<name>A0A8H6RN22_9PEZI</name>
<keyword evidence="1" id="KW-1133">Transmembrane helix</keyword>
<proteinExistence type="predicted"/>
<dbReference type="Proteomes" id="UP000660729">
    <property type="component" value="Unassembled WGS sequence"/>
</dbReference>
<dbReference type="PANTHER" id="PTHR38848:SF3">
    <property type="entry name" value="G-PROTEIN COUPLED RECEPTORS FAMILY 3 PROFILE DOMAIN-CONTAINING PROTEIN"/>
    <property type="match status" value="1"/>
</dbReference>
<evidence type="ECO:0000313" key="2">
    <source>
        <dbReference type="EMBL" id="KAF7194133.1"/>
    </source>
</evidence>
<sequence>MMVVFTRAVVSDSNAVKQKFQLPGEISSLVVALLSLPIIAVFFFDRLRSARQRGTTIASVTLLLTYLTSFMFIFILTVIIHIRADHSLGLCDATIITCLTLYILCKSAGFLFLIERAYIISWPTRPRYKTPEYVLSSICIVIPYAVVAGIAMKNRVAYRTEGQVCIIGLKMFALLALTLVEVLAYLYLTLRFLAPLLMVHFGGQGLLLPLKRLVVRTCIGTAIAMLSVLTVKVSLTMFDGEPAWLCCLTCKVDALIGCSVLHWITKPDHADEGEHGTPQALDIGFGDESATTARPQAYGSNSTGSSPLELKSSCTTDIIA</sequence>
<keyword evidence="1" id="KW-0472">Membrane</keyword>
<feature type="transmembrane region" description="Helical" evidence="1">
    <location>
        <begin position="26"/>
        <end position="44"/>
    </location>
</feature>
<keyword evidence="1" id="KW-0812">Transmembrane</keyword>
<keyword evidence="3" id="KW-1185">Reference proteome</keyword>